<dbReference type="Proteomes" id="UP001321475">
    <property type="component" value="Chromosome"/>
</dbReference>
<evidence type="ECO:0000313" key="2">
    <source>
        <dbReference type="Proteomes" id="UP001321475"/>
    </source>
</evidence>
<dbReference type="SUPFAM" id="SSF53335">
    <property type="entry name" value="S-adenosyl-L-methionine-dependent methyltransferases"/>
    <property type="match status" value="1"/>
</dbReference>
<evidence type="ECO:0000313" key="1">
    <source>
        <dbReference type="EMBL" id="BDZ41815.1"/>
    </source>
</evidence>
<name>A0ABN6XA70_9CELL</name>
<organism evidence="1 2">
    <name type="scientific">Paraoerskovia sediminicola</name>
    <dbReference type="NCBI Taxonomy" id="1138587"/>
    <lineage>
        <taxon>Bacteria</taxon>
        <taxon>Bacillati</taxon>
        <taxon>Actinomycetota</taxon>
        <taxon>Actinomycetes</taxon>
        <taxon>Micrococcales</taxon>
        <taxon>Cellulomonadaceae</taxon>
        <taxon>Paraoerskovia</taxon>
    </lineage>
</organism>
<dbReference type="CDD" id="cd02440">
    <property type="entry name" value="AdoMet_MTases"/>
    <property type="match status" value="1"/>
</dbReference>
<dbReference type="InterPro" id="IPR029063">
    <property type="entry name" value="SAM-dependent_MTases_sf"/>
</dbReference>
<reference evidence="2" key="1">
    <citation type="journal article" date="2019" name="Int. J. Syst. Evol. Microbiol.">
        <title>The Global Catalogue of Microorganisms (GCM) 10K type strain sequencing project: providing services to taxonomists for standard genome sequencing and annotation.</title>
        <authorList>
            <consortium name="The Broad Institute Genomics Platform"/>
            <consortium name="The Broad Institute Genome Sequencing Center for Infectious Disease"/>
            <person name="Wu L."/>
            <person name="Ma J."/>
        </authorList>
    </citation>
    <scope>NUCLEOTIDE SEQUENCE [LARGE SCALE GENOMIC DNA]</scope>
    <source>
        <strain evidence="2">NBRC 108565</strain>
    </source>
</reference>
<proteinExistence type="predicted"/>
<keyword evidence="2" id="KW-1185">Reference proteome</keyword>
<evidence type="ECO:0008006" key="3">
    <source>
        <dbReference type="Google" id="ProtNLM"/>
    </source>
</evidence>
<sequence>MGRWAHDRRTAQRPLPSWATYRETIGDRTSLFTEVVAAFGTERALYLGSYLDLAPSAAIRSVTYVDLDRRAARYFADPDRVAADLAGRTGAGAGEDVEFLEADYVSHLPVPDAAFDLIVSLYAGPTWDHPRRHLAPGGLFLANASHGDASLAALDESLEFVAAVQHRGDDYRLDREGLDTYLVPKKPAAADAELIRAAGKGIAYTRPAFAYVFRLR</sequence>
<accession>A0ABN6XA70</accession>
<protein>
    <recommendedName>
        <fullName evidence="3">Methyltransferase domain-containing protein</fullName>
    </recommendedName>
</protein>
<dbReference type="Gene3D" id="3.40.50.150">
    <property type="entry name" value="Vaccinia Virus protein VP39"/>
    <property type="match status" value="1"/>
</dbReference>
<dbReference type="EMBL" id="AP027729">
    <property type="protein sequence ID" value="BDZ41815.1"/>
    <property type="molecule type" value="Genomic_DNA"/>
</dbReference>
<gene>
    <name evidence="1" type="ORF">GCM10025865_11140</name>
</gene>